<dbReference type="InterPro" id="IPR000631">
    <property type="entry name" value="CARKD"/>
</dbReference>
<keyword evidence="1" id="KW-0547">Nucleotide-binding</keyword>
<keyword evidence="2" id="KW-0067">ATP-binding</keyword>
<dbReference type="PROSITE" id="PS51383">
    <property type="entry name" value="YJEF_C_3"/>
    <property type="match status" value="1"/>
</dbReference>
<name>A0ABT7C3L2_9CYAN</name>
<evidence type="ECO:0000256" key="4">
    <source>
        <dbReference type="ARBA" id="ARBA00023027"/>
    </source>
</evidence>
<feature type="domain" description="YjeF C-terminal" evidence="6">
    <location>
        <begin position="1"/>
        <end position="242"/>
    </location>
</feature>
<keyword evidence="5" id="KW-0456">Lyase</keyword>
<dbReference type="Pfam" id="PF01256">
    <property type="entry name" value="Carb_kinase"/>
    <property type="match status" value="1"/>
</dbReference>
<evidence type="ECO:0000256" key="1">
    <source>
        <dbReference type="ARBA" id="ARBA00022741"/>
    </source>
</evidence>
<dbReference type="SUPFAM" id="SSF53613">
    <property type="entry name" value="Ribokinase-like"/>
    <property type="match status" value="1"/>
</dbReference>
<dbReference type="RefSeq" id="WP_283759830.1">
    <property type="nucleotide sequence ID" value="NZ_JAQOSQ010000028.1"/>
</dbReference>
<dbReference type="PANTHER" id="PTHR12592">
    <property type="entry name" value="ATP-DEPENDENT (S)-NAD(P)H-HYDRATE DEHYDRATASE FAMILY MEMBER"/>
    <property type="match status" value="1"/>
</dbReference>
<reference evidence="7 8" key="1">
    <citation type="submission" date="2023-01" db="EMBL/GenBank/DDBJ databases">
        <title>Novel diversity within Roseofilum (Cyanobacteria; Desertifilaceae) from marine benthic mats with descriptions of four novel species.</title>
        <authorList>
            <person name="Wang Y."/>
            <person name="Berthold D.E."/>
            <person name="Hu J."/>
            <person name="Lefler F.W."/>
            <person name="Laughinghouse H.D. IV."/>
        </authorList>
    </citation>
    <scope>NUCLEOTIDE SEQUENCE [LARGE SCALE GENOMIC DNA]</scope>
    <source>
        <strain evidence="7 8">BLCC-M143</strain>
    </source>
</reference>
<evidence type="ECO:0000256" key="5">
    <source>
        <dbReference type="ARBA" id="ARBA00023239"/>
    </source>
</evidence>
<dbReference type="InterPro" id="IPR017953">
    <property type="entry name" value="Carbohydrate_kinase_pred_CS"/>
</dbReference>
<sequence>MICFWQILIITYFFFLDIIFRRCLLVAQLPEALVIGCPETEEGAIAKLPDSITLQSYQAIACGPGLTRSTLSIIEQLLDSPVPLVLDADGLNNLVTLGISHLHQRKSPTILTPHAGEFKRLFPQIKIMPDRIHAARQAASESGTVVILKGAKTAIADPDGTVWVNPESTPALARGGSGDVLAGLLGGILAQGSATVTAAASAATAAVWWHGQAGILAAEDRSVLGVDAFHLTQYLTRSVNIPLRSIRNDLTSVLDKNEEKVRYEVRNRVSLTNETSSVKSSKKPGF</sequence>
<dbReference type="EMBL" id="JAQOSQ010000028">
    <property type="protein sequence ID" value="MDJ1185183.1"/>
    <property type="molecule type" value="Genomic_DNA"/>
</dbReference>
<evidence type="ECO:0000259" key="6">
    <source>
        <dbReference type="PROSITE" id="PS51383"/>
    </source>
</evidence>
<keyword evidence="8" id="KW-1185">Reference proteome</keyword>
<dbReference type="CDD" id="cd01171">
    <property type="entry name" value="YXKO-related"/>
    <property type="match status" value="1"/>
</dbReference>
<keyword evidence="3" id="KW-0521">NADP</keyword>
<protein>
    <submittedName>
        <fullName evidence="7">NAD(P)H-hydrate dehydratase</fullName>
    </submittedName>
</protein>
<dbReference type="Gene3D" id="3.40.1190.20">
    <property type="match status" value="1"/>
</dbReference>
<dbReference type="Proteomes" id="UP001232992">
    <property type="component" value="Unassembled WGS sequence"/>
</dbReference>
<proteinExistence type="predicted"/>
<accession>A0ABT7C3L2</accession>
<dbReference type="NCBIfam" id="TIGR00196">
    <property type="entry name" value="yjeF_cterm"/>
    <property type="match status" value="1"/>
</dbReference>
<dbReference type="InterPro" id="IPR029056">
    <property type="entry name" value="Ribokinase-like"/>
</dbReference>
<comment type="caution">
    <text evidence="7">The sequence shown here is derived from an EMBL/GenBank/DDBJ whole genome shotgun (WGS) entry which is preliminary data.</text>
</comment>
<evidence type="ECO:0000313" key="7">
    <source>
        <dbReference type="EMBL" id="MDJ1185183.1"/>
    </source>
</evidence>
<evidence type="ECO:0000256" key="2">
    <source>
        <dbReference type="ARBA" id="ARBA00022840"/>
    </source>
</evidence>
<evidence type="ECO:0000313" key="8">
    <source>
        <dbReference type="Proteomes" id="UP001232992"/>
    </source>
</evidence>
<evidence type="ECO:0000256" key="3">
    <source>
        <dbReference type="ARBA" id="ARBA00022857"/>
    </source>
</evidence>
<organism evidence="7 8">
    <name type="scientific">Roseofilum casamattae BLCC-M143</name>
    <dbReference type="NCBI Taxonomy" id="3022442"/>
    <lineage>
        <taxon>Bacteria</taxon>
        <taxon>Bacillati</taxon>
        <taxon>Cyanobacteriota</taxon>
        <taxon>Cyanophyceae</taxon>
        <taxon>Desertifilales</taxon>
        <taxon>Desertifilaceae</taxon>
        <taxon>Roseofilum</taxon>
        <taxon>Roseofilum casamattae</taxon>
    </lineage>
</organism>
<dbReference type="PROSITE" id="PS01050">
    <property type="entry name" value="YJEF_C_2"/>
    <property type="match status" value="1"/>
</dbReference>
<gene>
    <name evidence="7" type="ORF">PMH09_18505</name>
</gene>
<dbReference type="PANTHER" id="PTHR12592:SF0">
    <property type="entry name" value="ATP-DEPENDENT (S)-NAD(P)H-HYDRATE DEHYDRATASE"/>
    <property type="match status" value="1"/>
</dbReference>
<keyword evidence="4" id="KW-0520">NAD</keyword>